<evidence type="ECO:0000313" key="2">
    <source>
        <dbReference type="Proteomes" id="UP000008555"/>
    </source>
</evidence>
<proteinExistence type="predicted"/>
<gene>
    <name evidence="1" type="ordered locus">CBUD_A0021</name>
</gene>
<dbReference type="EMBL" id="CP000735">
    <property type="protein sequence ID" value="ABS78552.2"/>
    <property type="molecule type" value="Genomic_DNA"/>
</dbReference>
<sequence length="79" mass="8923">MQPGTAMTVTGFSHMLSGDKKLHLNRQNLYRVLSKSCNPRLDTLSNIIHALMCRYKPKPFAKIINVSNEVFYPEGNGKT</sequence>
<dbReference type="KEGG" id="cbd:CBUD_A0021"/>
<dbReference type="Proteomes" id="UP000008555">
    <property type="component" value="Plasmid pQpDG"/>
</dbReference>
<evidence type="ECO:0000313" key="1">
    <source>
        <dbReference type="EMBL" id="ABS78552.2"/>
    </source>
</evidence>
<keyword evidence="1" id="KW-0614">Plasmid</keyword>
<dbReference type="RefSeq" id="WP_011996321.1">
    <property type="nucleotide sequence ID" value="NC_009726.1"/>
</dbReference>
<dbReference type="AlphaFoldDB" id="A9KH51"/>
<name>A9KH51_COXBN</name>
<geneLocation type="plasmid" evidence="1 2">
    <name>pQpDG</name>
</geneLocation>
<dbReference type="HOGENOM" id="CLU_2600146_0_0_6"/>
<reference evidence="1 2" key="1">
    <citation type="journal article" date="2009" name="Infect. Immun.">
        <title>Comparative genomics reveal extensive transposon-mediated genomic plasticity and diversity among potential effector proteins within the genus Coxiella.</title>
        <authorList>
            <person name="Beare P.A."/>
            <person name="Unsworth N."/>
            <person name="Andoh M."/>
            <person name="Voth D.E."/>
            <person name="Omsland A."/>
            <person name="Gilk S.D."/>
            <person name="Williams K.P."/>
            <person name="Sobral B.W."/>
            <person name="Kupko J.J.III."/>
            <person name="Porcella S.F."/>
            <person name="Samuel J.E."/>
            <person name="Heinzen R.A."/>
        </authorList>
    </citation>
    <scope>NUCLEOTIDE SEQUENCE [LARGE SCALE GENOMIC DNA]</scope>
    <source>
        <strain evidence="1 2">Dugway 5J108-111</strain>
        <plasmid evidence="2">pQpDG</plasmid>
    </source>
</reference>
<organism evidence="1 2">
    <name type="scientific">Coxiella burnetii (strain Dugway 5J108-111)</name>
    <dbReference type="NCBI Taxonomy" id="434922"/>
    <lineage>
        <taxon>Bacteria</taxon>
        <taxon>Pseudomonadati</taxon>
        <taxon>Pseudomonadota</taxon>
        <taxon>Gammaproteobacteria</taxon>
        <taxon>Legionellales</taxon>
        <taxon>Coxiellaceae</taxon>
        <taxon>Coxiella</taxon>
    </lineage>
</organism>
<protein>
    <submittedName>
        <fullName evidence="1">Uncharacterized protein</fullName>
    </submittedName>
</protein>
<accession>A9KH51</accession>